<dbReference type="Proteomes" id="UP000827092">
    <property type="component" value="Unassembled WGS sequence"/>
</dbReference>
<evidence type="ECO:0000313" key="1">
    <source>
        <dbReference type="EMBL" id="KAG8184459.1"/>
    </source>
</evidence>
<organism evidence="1 2">
    <name type="scientific">Oedothorax gibbosus</name>
    <dbReference type="NCBI Taxonomy" id="931172"/>
    <lineage>
        <taxon>Eukaryota</taxon>
        <taxon>Metazoa</taxon>
        <taxon>Ecdysozoa</taxon>
        <taxon>Arthropoda</taxon>
        <taxon>Chelicerata</taxon>
        <taxon>Arachnida</taxon>
        <taxon>Araneae</taxon>
        <taxon>Araneomorphae</taxon>
        <taxon>Entelegynae</taxon>
        <taxon>Araneoidea</taxon>
        <taxon>Linyphiidae</taxon>
        <taxon>Erigoninae</taxon>
        <taxon>Oedothorax</taxon>
    </lineage>
</organism>
<proteinExistence type="predicted"/>
<sequence>MDTFPAYLGDIWCQNNLPVAKPDDLGLYQPVFETNPPTADGQSFEDDLLSLTSEFLSSDNNLWDLINSCNADQDLFSDSNFTQKNPEPEEEQNILNKEKWNIERFSSLLSFFGIGRNQRSGTYLTLSDIDNTISPEFELSDGIGNLLNLESDINSVPTECSDIEGIEVKELPVSTRSILELLQSSLQKFDLKHLYLDRVVNPIVNVAGLPLFKSY</sequence>
<accession>A0AAV6UJJ2</accession>
<dbReference type="AlphaFoldDB" id="A0AAV6UJJ2"/>
<keyword evidence="2" id="KW-1185">Reference proteome</keyword>
<gene>
    <name evidence="1" type="ORF">JTE90_002306</name>
</gene>
<dbReference type="EMBL" id="JAFNEN010000372">
    <property type="protein sequence ID" value="KAG8184459.1"/>
    <property type="molecule type" value="Genomic_DNA"/>
</dbReference>
<reference evidence="1 2" key="1">
    <citation type="journal article" date="2022" name="Nat. Ecol. Evol.">
        <title>A masculinizing supergene underlies an exaggerated male reproductive morph in a spider.</title>
        <authorList>
            <person name="Hendrickx F."/>
            <person name="De Corte Z."/>
            <person name="Sonet G."/>
            <person name="Van Belleghem S.M."/>
            <person name="Kostlbacher S."/>
            <person name="Vangestel C."/>
        </authorList>
    </citation>
    <scope>NUCLEOTIDE SEQUENCE [LARGE SCALE GENOMIC DNA]</scope>
    <source>
        <strain evidence="1">W744_W776</strain>
    </source>
</reference>
<name>A0AAV6UJJ2_9ARAC</name>
<evidence type="ECO:0000313" key="2">
    <source>
        <dbReference type="Proteomes" id="UP000827092"/>
    </source>
</evidence>
<protein>
    <submittedName>
        <fullName evidence="1">Uncharacterized protein</fullName>
    </submittedName>
</protein>
<comment type="caution">
    <text evidence="1">The sequence shown here is derived from an EMBL/GenBank/DDBJ whole genome shotgun (WGS) entry which is preliminary data.</text>
</comment>